<dbReference type="PANTHER" id="PTHR37314">
    <property type="entry name" value="SLR0142 PROTEIN"/>
    <property type="match status" value="1"/>
</dbReference>
<evidence type="ECO:0000313" key="3">
    <source>
        <dbReference type="Proteomes" id="UP000321298"/>
    </source>
</evidence>
<protein>
    <submittedName>
        <fullName evidence="2">DUF1275 domain-containing protein</fullName>
    </submittedName>
</protein>
<dbReference type="AlphaFoldDB" id="A0AAP9JAW1"/>
<keyword evidence="1" id="KW-0812">Transmembrane</keyword>
<dbReference type="Proteomes" id="UP000321298">
    <property type="component" value="Chromosome"/>
</dbReference>
<dbReference type="Pfam" id="PF06912">
    <property type="entry name" value="DUF1275"/>
    <property type="match status" value="1"/>
</dbReference>
<feature type="transmembrane region" description="Helical" evidence="1">
    <location>
        <begin position="102"/>
        <end position="129"/>
    </location>
</feature>
<dbReference type="InterPro" id="IPR010699">
    <property type="entry name" value="DUF1275"/>
</dbReference>
<proteinExistence type="predicted"/>
<evidence type="ECO:0000313" key="2">
    <source>
        <dbReference type="EMBL" id="QEA44063.1"/>
    </source>
</evidence>
<dbReference type="GeneID" id="66531553"/>
<organism evidence="2 3">
    <name type="scientific">Leuconostoc lactis</name>
    <dbReference type="NCBI Taxonomy" id="1246"/>
    <lineage>
        <taxon>Bacteria</taxon>
        <taxon>Bacillati</taxon>
        <taxon>Bacillota</taxon>
        <taxon>Bacilli</taxon>
        <taxon>Lactobacillales</taxon>
        <taxon>Lactobacillaceae</taxon>
        <taxon>Leuconostoc</taxon>
    </lineage>
</organism>
<keyword evidence="3" id="KW-1185">Reference proteome</keyword>
<dbReference type="RefSeq" id="WP_029509580.1">
    <property type="nucleotide sequence ID" value="NZ_CP016598.1"/>
</dbReference>
<keyword evidence="1" id="KW-1133">Transmembrane helix</keyword>
<dbReference type="PANTHER" id="PTHR37314:SF4">
    <property type="entry name" value="UPF0700 TRANSMEMBRANE PROTEIN YOAK"/>
    <property type="match status" value="1"/>
</dbReference>
<feature type="transmembrane region" description="Helical" evidence="1">
    <location>
        <begin position="141"/>
        <end position="163"/>
    </location>
</feature>
<feature type="transmembrane region" description="Helical" evidence="1">
    <location>
        <begin position="202"/>
        <end position="219"/>
    </location>
</feature>
<feature type="transmembrane region" description="Helical" evidence="1">
    <location>
        <begin position="60"/>
        <end position="81"/>
    </location>
</feature>
<dbReference type="EMBL" id="CP042387">
    <property type="protein sequence ID" value="QEA44063.1"/>
    <property type="molecule type" value="Genomic_DNA"/>
</dbReference>
<dbReference type="KEGG" id="llf:BCR17_05645"/>
<evidence type="ECO:0000256" key="1">
    <source>
        <dbReference type="SAM" id="Phobius"/>
    </source>
</evidence>
<accession>A0AAP9JAW1</accession>
<feature type="transmembrane region" description="Helical" evidence="1">
    <location>
        <begin position="175"/>
        <end position="196"/>
    </location>
</feature>
<name>A0AAP9JAW1_LEULA</name>
<keyword evidence="1" id="KW-0472">Membrane</keyword>
<sequence>MSKKPTHPIHERLYIALLLAANSGFVDAYTFQYHGERFASLQTGNIIQAGFLLAKGQFTAAQSFILPIIFFILGAAFNGILKREFKIGKLSQQQHSLLVETFGVLLVVMLSPYISSTLYITLLSFFLAIQLDAFPKVKGLPFTSVMSTGNLRNVGANLMTFLYTKDRQARHDAWLFALIVLAFLVGAFVSTCFVYLFDHYTLIGSSVILLTIFTLLFDFSKKGVDKY</sequence>
<gene>
    <name evidence="2" type="ORF">FGL83_05040</name>
</gene>
<reference evidence="2 3" key="1">
    <citation type="submission" date="2019-06" db="EMBL/GenBank/DDBJ databases">
        <title>Genome analyses of bacteria isolated from kimchi.</title>
        <authorList>
            <person name="Lee S."/>
            <person name="Ahn S."/>
            <person name="Roh S."/>
        </authorList>
    </citation>
    <scope>NUCLEOTIDE SEQUENCE [LARGE SCALE GENOMIC DNA]</scope>
    <source>
        <strain evidence="2 3">CBA3625</strain>
    </source>
</reference>